<dbReference type="InterPro" id="IPR025164">
    <property type="entry name" value="Toastrack_DUF4097"/>
</dbReference>
<proteinExistence type="predicted"/>
<evidence type="ECO:0000256" key="1">
    <source>
        <dbReference type="SAM" id="Phobius"/>
    </source>
</evidence>
<dbReference type="EMBL" id="JAQSFA010000007">
    <property type="protein sequence ID" value="MEE6700960.1"/>
    <property type="molecule type" value="Genomic_DNA"/>
</dbReference>
<comment type="caution">
    <text evidence="3">The sequence shown here is derived from an EMBL/GenBank/DDBJ whole genome shotgun (WGS) entry which is preliminary data.</text>
</comment>
<keyword evidence="1" id="KW-0812">Transmembrane</keyword>
<organism evidence="3 4">
    <name type="scientific">Limosilactobacillus pontis</name>
    <dbReference type="NCBI Taxonomy" id="35787"/>
    <lineage>
        <taxon>Bacteria</taxon>
        <taxon>Bacillati</taxon>
        <taxon>Bacillota</taxon>
        <taxon>Bacilli</taxon>
        <taxon>Lactobacillales</taxon>
        <taxon>Lactobacillaceae</taxon>
        <taxon>Limosilactobacillus</taxon>
    </lineage>
</organism>
<feature type="transmembrane region" description="Helical" evidence="1">
    <location>
        <begin position="7"/>
        <end position="24"/>
    </location>
</feature>
<keyword evidence="4" id="KW-1185">Reference proteome</keyword>
<evidence type="ECO:0000313" key="4">
    <source>
        <dbReference type="Proteomes" id="UP001335665"/>
    </source>
</evidence>
<dbReference type="Pfam" id="PF13349">
    <property type="entry name" value="DUF4097"/>
    <property type="match status" value="1"/>
</dbReference>
<evidence type="ECO:0000259" key="2">
    <source>
        <dbReference type="Pfam" id="PF13349"/>
    </source>
</evidence>
<name>A0ABU7SSB3_9LACO</name>
<feature type="domain" description="DUF4097" evidence="2">
    <location>
        <begin position="122"/>
        <end position="246"/>
    </location>
</feature>
<evidence type="ECO:0000313" key="3">
    <source>
        <dbReference type="EMBL" id="MEE6700960.1"/>
    </source>
</evidence>
<dbReference type="RefSeq" id="WP_331191979.1">
    <property type="nucleotide sequence ID" value="NZ_JAQSEN010000011.1"/>
</dbReference>
<keyword evidence="1" id="KW-1133">Transmembrane helix</keyword>
<protein>
    <submittedName>
        <fullName evidence="3">DUF4097 family beta strand repeat-containing protein</fullName>
    </submittedName>
</protein>
<sequence>MKRMFKIGWLVLMVGLVALMVGYLNHGDRNIEFSGGRPQLQHQGGWQLTSKHFDRLDLDVSSADVTIKHGAKFGVSYQGTRRNRPRVTIKDGTLTVNQTAVGHFFFFSVHGVNDHLIITVPQDVTINGGTVKLWSGNLVVDGVNLTNTKLAVVSGDADLNRLMVSGGQAQLNSGDFTARELRIEGHYRVKNSSGDNEAHVAAVDGYCLQTSSGDNTVNGHDYNDQDAVEENMTAANTLELVTQSGDNEYDN</sequence>
<dbReference type="Proteomes" id="UP001335665">
    <property type="component" value="Unassembled WGS sequence"/>
</dbReference>
<keyword evidence="1" id="KW-0472">Membrane</keyword>
<accession>A0ABU7SSB3</accession>
<reference evidence="3 4" key="1">
    <citation type="submission" date="2023-02" db="EMBL/GenBank/DDBJ databases">
        <title>The predominant lactic acid bacteria and yeasts involved in the spontaneous fermentation of millet during the production of the traditional porridge Hausa koko in Ghana.</title>
        <authorList>
            <person name="Atter A."/>
            <person name="Diaz M."/>
        </authorList>
    </citation>
    <scope>NUCLEOTIDE SEQUENCE [LARGE SCALE GENOMIC DNA]</scope>
    <source>
        <strain evidence="3 4">FI11552</strain>
    </source>
</reference>
<gene>
    <name evidence="3" type="ORF">PS396_04005</name>
</gene>